<feature type="region of interest" description="Disordered" evidence="1">
    <location>
        <begin position="1"/>
        <end position="32"/>
    </location>
</feature>
<evidence type="ECO:0000256" key="1">
    <source>
        <dbReference type="SAM" id="MobiDB-lite"/>
    </source>
</evidence>
<name>A0A061BE44_RHOTO</name>
<feature type="compositionally biased region" description="Polar residues" evidence="1">
    <location>
        <begin position="9"/>
        <end position="20"/>
    </location>
</feature>
<gene>
    <name evidence="2" type="ORF">RHTO0S_16e04610g</name>
</gene>
<organism evidence="2">
    <name type="scientific">Rhodotorula toruloides</name>
    <name type="common">Yeast</name>
    <name type="synonym">Rhodosporidium toruloides</name>
    <dbReference type="NCBI Taxonomy" id="5286"/>
    <lineage>
        <taxon>Eukaryota</taxon>
        <taxon>Fungi</taxon>
        <taxon>Dikarya</taxon>
        <taxon>Basidiomycota</taxon>
        <taxon>Pucciniomycotina</taxon>
        <taxon>Microbotryomycetes</taxon>
        <taxon>Sporidiobolales</taxon>
        <taxon>Sporidiobolaceae</taxon>
        <taxon>Rhodotorula</taxon>
    </lineage>
</organism>
<accession>A0A061BE44</accession>
<protein>
    <submittedName>
        <fullName evidence="2">RHTO0S16e04610g1_1</fullName>
    </submittedName>
</protein>
<feature type="region of interest" description="Disordered" evidence="1">
    <location>
        <begin position="399"/>
        <end position="427"/>
    </location>
</feature>
<sequence length="427" mass="47353">MPAAAVPAQNASQDQPSLSDVPSEEETSREEDLLLLAGTRTADDGNAGRLPLELVRLVLEEVAGPLSEEVYTDASTPERRRRLSSAAIVCRAWSSIAQSVAWREIQPPPSKSGGRRLARRLREHPHLATHLRFLSLSALLYGSDTSSRMLERLLPLCGNLQDLTFIDSLPHCPTLGVLVSRDELLHLHSLTVHLQGVAKGTDLVLVSDISPFLEKLDQLDEIATVDHFAWYPRFKTSTINTSVADTLLLQVTQFTQHADMQVAIPPDNQWLTTAVLPMLDPDTLLSLTLELSGSQVHTHSPLAGMEIPNFSPLRHFTNLQHLHIVAWHFNQTPPTLAYVLQIFNRHTHLQHLRFSLRTGHPWILIPHSPNPLSLILGLLPPSIKDFSIACDAMSFGHETQDRSRSLGQPNDSSRSCDDGTRKRTTAS</sequence>
<dbReference type="AlphaFoldDB" id="A0A061BE44"/>
<proteinExistence type="predicted"/>
<evidence type="ECO:0000313" key="2">
    <source>
        <dbReference type="EMBL" id="CDR48254.1"/>
    </source>
</evidence>
<reference evidence="2" key="1">
    <citation type="journal article" date="2014" name="Genome Announc.">
        <title>Draft genome sequence of Rhodosporidium toruloides CECT1137, an oleaginous yeast of biotechnological interest.</title>
        <authorList>
            <person name="Morin N."/>
            <person name="Calcas X."/>
            <person name="Devillers H."/>
            <person name="Durrens P."/>
            <person name="Sherman D.J."/>
            <person name="Nicaud J.-M."/>
            <person name="Neuveglise C."/>
        </authorList>
    </citation>
    <scope>NUCLEOTIDE SEQUENCE</scope>
    <source>
        <strain evidence="2">CECT1137</strain>
    </source>
</reference>
<dbReference type="EMBL" id="LK052951">
    <property type="protein sequence ID" value="CDR48254.1"/>
    <property type="molecule type" value="Genomic_DNA"/>
</dbReference>
<dbReference type="OrthoDB" id="10279499at2759"/>